<reference evidence="2" key="1">
    <citation type="journal article" date="2023" name="PLoS Negl. Trop. Dis.">
        <title>A genome sequence for Biomphalaria pfeifferi, the major vector snail for the human-infecting parasite Schistosoma mansoni.</title>
        <authorList>
            <person name="Bu L."/>
            <person name="Lu L."/>
            <person name="Laidemitt M.R."/>
            <person name="Zhang S.M."/>
            <person name="Mutuku M."/>
            <person name="Mkoji G."/>
            <person name="Steinauer M."/>
            <person name="Loker E.S."/>
        </authorList>
    </citation>
    <scope>NUCLEOTIDE SEQUENCE</scope>
    <source>
        <strain evidence="2">KasaAsao</strain>
    </source>
</reference>
<name>A0AAD8AUF2_BIOPF</name>
<organism evidence="2 3">
    <name type="scientific">Biomphalaria pfeifferi</name>
    <name type="common">Bloodfluke planorb</name>
    <name type="synonym">Freshwater snail</name>
    <dbReference type="NCBI Taxonomy" id="112525"/>
    <lineage>
        <taxon>Eukaryota</taxon>
        <taxon>Metazoa</taxon>
        <taxon>Spiralia</taxon>
        <taxon>Lophotrochozoa</taxon>
        <taxon>Mollusca</taxon>
        <taxon>Gastropoda</taxon>
        <taxon>Heterobranchia</taxon>
        <taxon>Euthyneura</taxon>
        <taxon>Panpulmonata</taxon>
        <taxon>Hygrophila</taxon>
        <taxon>Lymnaeoidea</taxon>
        <taxon>Planorbidae</taxon>
        <taxon>Biomphalaria</taxon>
    </lineage>
</organism>
<dbReference type="Proteomes" id="UP001233172">
    <property type="component" value="Unassembled WGS sequence"/>
</dbReference>
<feature type="region of interest" description="Disordered" evidence="1">
    <location>
        <begin position="21"/>
        <end position="48"/>
    </location>
</feature>
<evidence type="ECO:0000313" key="3">
    <source>
        <dbReference type="Proteomes" id="UP001233172"/>
    </source>
</evidence>
<feature type="compositionally biased region" description="Basic and acidic residues" evidence="1">
    <location>
        <begin position="25"/>
        <end position="45"/>
    </location>
</feature>
<accession>A0AAD8AUF2</accession>
<reference evidence="2" key="2">
    <citation type="submission" date="2023-04" db="EMBL/GenBank/DDBJ databases">
        <authorList>
            <person name="Bu L."/>
            <person name="Lu L."/>
            <person name="Laidemitt M.R."/>
            <person name="Zhang S.M."/>
            <person name="Mutuku M."/>
            <person name="Mkoji G."/>
            <person name="Steinauer M."/>
            <person name="Loker E.S."/>
        </authorList>
    </citation>
    <scope>NUCLEOTIDE SEQUENCE</scope>
    <source>
        <strain evidence="2">KasaAsao</strain>
        <tissue evidence="2">Whole Snail</tissue>
    </source>
</reference>
<evidence type="ECO:0000256" key="1">
    <source>
        <dbReference type="SAM" id="MobiDB-lite"/>
    </source>
</evidence>
<comment type="caution">
    <text evidence="2">The sequence shown here is derived from an EMBL/GenBank/DDBJ whole genome shotgun (WGS) entry which is preliminary data.</text>
</comment>
<proteinExistence type="predicted"/>
<sequence>MWTRNKQTTTREEVALQNEMTIKAGEVKHHSKRESSTKNRGDKAALKKRKQYKIDYRDGSHVYKAYHLSINSFCKDVSKELNK</sequence>
<keyword evidence="3" id="KW-1185">Reference proteome</keyword>
<protein>
    <submittedName>
        <fullName evidence="2">Uncharacterized protein</fullName>
    </submittedName>
</protein>
<gene>
    <name evidence="2" type="ORF">Bpfe_027976</name>
</gene>
<evidence type="ECO:0000313" key="2">
    <source>
        <dbReference type="EMBL" id="KAK0042601.1"/>
    </source>
</evidence>
<dbReference type="EMBL" id="JASAOG010000237">
    <property type="protein sequence ID" value="KAK0042601.1"/>
    <property type="molecule type" value="Genomic_DNA"/>
</dbReference>
<dbReference type="AlphaFoldDB" id="A0AAD8AUF2"/>